<protein>
    <submittedName>
        <fullName evidence="2">Periplasmic protein TonB</fullName>
    </submittedName>
</protein>
<accession>A0P2K7</accession>
<evidence type="ECO:0000313" key="2">
    <source>
        <dbReference type="EMBL" id="EAV40660.1"/>
    </source>
</evidence>
<organism evidence="2 3">
    <name type="scientific">Roseibium aggregatum (strain ATCC 25650 / DSM 13394 / JCM 20685 / NBRC 16684 / NCIMB 2208 / IAM 12614 / B1)</name>
    <name type="common">Stappia aggregata</name>
    <dbReference type="NCBI Taxonomy" id="384765"/>
    <lineage>
        <taxon>Bacteria</taxon>
        <taxon>Pseudomonadati</taxon>
        <taxon>Pseudomonadota</taxon>
        <taxon>Alphaproteobacteria</taxon>
        <taxon>Hyphomicrobiales</taxon>
        <taxon>Stappiaceae</taxon>
        <taxon>Roseibium</taxon>
    </lineage>
</organism>
<feature type="compositionally biased region" description="Basic and acidic residues" evidence="1">
    <location>
        <begin position="177"/>
        <end position="199"/>
    </location>
</feature>
<comment type="caution">
    <text evidence="2">The sequence shown here is derived from an EMBL/GenBank/DDBJ whole genome shotgun (WGS) entry which is preliminary data.</text>
</comment>
<reference evidence="2 3" key="1">
    <citation type="submission" date="2006-05" db="EMBL/GenBank/DDBJ databases">
        <authorList>
            <person name="King G."/>
            <person name="Ferriera S."/>
            <person name="Johnson J."/>
            <person name="Kravitz S."/>
            <person name="Beeson K."/>
            <person name="Sutton G."/>
            <person name="Rogers Y.-H."/>
            <person name="Friedman R."/>
            <person name="Frazier M."/>
            <person name="Venter J.C."/>
        </authorList>
    </citation>
    <scope>NUCLEOTIDE SEQUENCE [LARGE SCALE GENOMIC DNA]</scope>
    <source>
        <strain evidence="3">ATCC 25650 / DSM 13394 / JCM 20685 / NBRC 16684 / NCIMB 2208 / IAM 12614 / B1</strain>
    </source>
</reference>
<dbReference type="RefSeq" id="WP_006939623.1">
    <property type="nucleotide sequence ID" value="NZ_AAUW01000027.1"/>
</dbReference>
<dbReference type="GeneID" id="68849645"/>
<dbReference type="Proteomes" id="UP000004848">
    <property type="component" value="Unassembled WGS sequence"/>
</dbReference>
<dbReference type="EMBL" id="AAUW01000027">
    <property type="protein sequence ID" value="EAV40660.1"/>
    <property type="molecule type" value="Genomic_DNA"/>
</dbReference>
<feature type="region of interest" description="Disordered" evidence="1">
    <location>
        <begin position="173"/>
        <end position="292"/>
    </location>
</feature>
<evidence type="ECO:0000256" key="1">
    <source>
        <dbReference type="SAM" id="MobiDB-lite"/>
    </source>
</evidence>
<evidence type="ECO:0000313" key="3">
    <source>
        <dbReference type="Proteomes" id="UP000004848"/>
    </source>
</evidence>
<feature type="region of interest" description="Disordered" evidence="1">
    <location>
        <begin position="339"/>
        <end position="378"/>
    </location>
</feature>
<name>A0P2K7_ROSAI</name>
<feature type="compositionally biased region" description="Basic and acidic residues" evidence="1">
    <location>
        <begin position="269"/>
        <end position="281"/>
    </location>
</feature>
<feature type="compositionally biased region" description="Basic and acidic residues" evidence="1">
    <location>
        <begin position="345"/>
        <end position="356"/>
    </location>
</feature>
<sequence>MLTEAAVLNRLTSEFLDPANDQNKLKENLKNSVFKTFDKIEVIENDPSNNDVRHQALITKQIAVNKYISDTNECIEAELDNLDNFRAVWESLSAEEKTKVVPEFGAALAKVFEKFDAWREQNEINRQEWEGLLSAGKASLYDFDKAQTELIKKYAEYQAAINALKLVINGQPAAKGSEADDRTAETNKQPELHLVDKQPEPQLVDKQPEPQLVDKQPEPQLVDKQPEPQLVDKQPEPQLVDKQPEPQLVDKQPEPQLADKQPEPQLADKQPEPKLADKQPETKYAGVDWLRDSKKSTVEMLEPVHKQADVEAEPEQVVGTLDQLKQAIELLGKDQPVSRGIPKAVRRDNADLQKSLEDDENSDAGSSEFSEMNGPVEMGMYVKPNKTRWFPSFGRKNG</sequence>
<dbReference type="AlphaFoldDB" id="A0P2K7"/>
<proteinExistence type="predicted"/>
<gene>
    <name evidence="2" type="ORF">SIAM614_00422</name>
</gene>